<dbReference type="GeneTree" id="ENSGT01120000275812"/>
<organism evidence="1 2">
    <name type="scientific">Haplochromis burtoni</name>
    <name type="common">Burton's mouthbrooder</name>
    <name type="synonym">Chromis burtoni</name>
    <dbReference type="NCBI Taxonomy" id="8153"/>
    <lineage>
        <taxon>Eukaryota</taxon>
        <taxon>Metazoa</taxon>
        <taxon>Chordata</taxon>
        <taxon>Craniata</taxon>
        <taxon>Vertebrata</taxon>
        <taxon>Euteleostomi</taxon>
        <taxon>Actinopterygii</taxon>
        <taxon>Neopterygii</taxon>
        <taxon>Teleostei</taxon>
        <taxon>Neoteleostei</taxon>
        <taxon>Acanthomorphata</taxon>
        <taxon>Ovalentaria</taxon>
        <taxon>Cichlomorphae</taxon>
        <taxon>Cichliformes</taxon>
        <taxon>Cichlidae</taxon>
        <taxon>African cichlids</taxon>
        <taxon>Pseudocrenilabrinae</taxon>
        <taxon>Haplochromini</taxon>
        <taxon>Haplochromis</taxon>
    </lineage>
</organism>
<dbReference type="AlphaFoldDB" id="A0A3Q2V8S2"/>
<dbReference type="Ensembl" id="ENSHBUT00000003317.1">
    <property type="protein sequence ID" value="ENSHBUP00000007632.1"/>
    <property type="gene ID" value="ENSHBUG00000009120.1"/>
</dbReference>
<sequence length="95" mass="11224">MTNHILPHFCFLYLSIYKTKRRNNRGPPWVALFADDILIFLTNPTESLSNVMRLLDDYGFLSGYKININKTQVLKLNYHPTTKIKNAYTGKWNWD</sequence>
<evidence type="ECO:0000313" key="2">
    <source>
        <dbReference type="Proteomes" id="UP000264840"/>
    </source>
</evidence>
<name>A0A3Q2V8S2_HAPBU</name>
<protein>
    <recommendedName>
        <fullName evidence="3">Reverse transcriptase domain-containing protein</fullName>
    </recommendedName>
</protein>
<dbReference type="STRING" id="8153.ENSHBUP00000007632"/>
<proteinExistence type="predicted"/>
<evidence type="ECO:0000313" key="1">
    <source>
        <dbReference type="Ensembl" id="ENSHBUP00000007632.1"/>
    </source>
</evidence>
<evidence type="ECO:0008006" key="3">
    <source>
        <dbReference type="Google" id="ProtNLM"/>
    </source>
</evidence>
<reference evidence="1" key="2">
    <citation type="submission" date="2025-09" db="UniProtKB">
        <authorList>
            <consortium name="Ensembl"/>
        </authorList>
    </citation>
    <scope>IDENTIFICATION</scope>
</reference>
<dbReference type="Proteomes" id="UP000264840">
    <property type="component" value="Unplaced"/>
</dbReference>
<reference evidence="1" key="1">
    <citation type="submission" date="2025-08" db="UniProtKB">
        <authorList>
            <consortium name="Ensembl"/>
        </authorList>
    </citation>
    <scope>IDENTIFICATION</scope>
</reference>
<keyword evidence="2" id="KW-1185">Reference proteome</keyword>
<accession>A0A3Q2V8S2</accession>